<dbReference type="Proteomes" id="UP001168990">
    <property type="component" value="Unassembled WGS sequence"/>
</dbReference>
<name>A0AA39KR56_9HYME</name>
<dbReference type="AlphaFoldDB" id="A0AA39KR56"/>
<comment type="caution">
    <text evidence="1">The sequence shown here is derived from an EMBL/GenBank/DDBJ whole genome shotgun (WGS) entry which is preliminary data.</text>
</comment>
<keyword evidence="2" id="KW-1185">Reference proteome</keyword>
<sequence>MSGKHPSLHKDLDNFNTYVSFDKLIGSEDQTISFLEEIGLIPSRNSTPPLCCDLPMSVENCAVKKLKWIWRCATKGSKKKGSKSCRKIINPSQNTFFDGNLCRISFRETLAIVISFVIGMKFSDVYSNLQAWRYHDDGSELSYNTVCDYFSYCREIAEIVRLHRNKT</sequence>
<dbReference type="EMBL" id="JAQQBS010000003">
    <property type="protein sequence ID" value="KAK0170531.1"/>
    <property type="molecule type" value="Genomic_DNA"/>
</dbReference>
<reference evidence="1" key="1">
    <citation type="journal article" date="2023" name="bioRxiv">
        <title>Scaffold-level genome assemblies of two parasitoid biocontrol wasps reveal the parthenogenesis mechanism and an associated novel virus.</title>
        <authorList>
            <person name="Inwood S."/>
            <person name="Skelly J."/>
            <person name="Guhlin J."/>
            <person name="Harrop T."/>
            <person name="Goldson S."/>
            <person name="Dearden P."/>
        </authorList>
    </citation>
    <scope>NUCLEOTIDE SEQUENCE</scope>
    <source>
        <strain evidence="1">Irish</strain>
        <tissue evidence="1">Whole body</tissue>
    </source>
</reference>
<gene>
    <name evidence="1" type="ORF">PV328_008369</name>
</gene>
<organism evidence="1 2">
    <name type="scientific">Microctonus aethiopoides</name>
    <dbReference type="NCBI Taxonomy" id="144406"/>
    <lineage>
        <taxon>Eukaryota</taxon>
        <taxon>Metazoa</taxon>
        <taxon>Ecdysozoa</taxon>
        <taxon>Arthropoda</taxon>
        <taxon>Hexapoda</taxon>
        <taxon>Insecta</taxon>
        <taxon>Pterygota</taxon>
        <taxon>Neoptera</taxon>
        <taxon>Endopterygota</taxon>
        <taxon>Hymenoptera</taxon>
        <taxon>Apocrita</taxon>
        <taxon>Ichneumonoidea</taxon>
        <taxon>Braconidae</taxon>
        <taxon>Euphorinae</taxon>
        <taxon>Microctonus</taxon>
    </lineage>
</organism>
<reference evidence="1" key="2">
    <citation type="submission" date="2023-03" db="EMBL/GenBank/DDBJ databases">
        <authorList>
            <person name="Inwood S.N."/>
            <person name="Skelly J.G."/>
            <person name="Guhlin J."/>
            <person name="Harrop T.W.R."/>
            <person name="Goldson S.G."/>
            <person name="Dearden P.K."/>
        </authorList>
    </citation>
    <scope>NUCLEOTIDE SEQUENCE</scope>
    <source>
        <strain evidence="1">Irish</strain>
        <tissue evidence="1">Whole body</tissue>
    </source>
</reference>
<evidence type="ECO:0000313" key="2">
    <source>
        <dbReference type="Proteomes" id="UP001168990"/>
    </source>
</evidence>
<evidence type="ECO:0000313" key="1">
    <source>
        <dbReference type="EMBL" id="KAK0170531.1"/>
    </source>
</evidence>
<accession>A0AA39KR56</accession>
<proteinExistence type="predicted"/>
<protein>
    <submittedName>
        <fullName evidence="1">Uncharacterized protein</fullName>
    </submittedName>
</protein>